<accession>X0VS72</accession>
<dbReference type="EMBL" id="BARS01024053">
    <property type="protein sequence ID" value="GAG03401.1"/>
    <property type="molecule type" value="Genomic_DNA"/>
</dbReference>
<comment type="caution">
    <text evidence="1">The sequence shown here is derived from an EMBL/GenBank/DDBJ whole genome shotgun (WGS) entry which is preliminary data.</text>
</comment>
<sequence>RKLKRGGIKMGVKNWVDLKIKKYDLIDIKLIQLSSAALVLMIAKLWKPLLNLDWYWYGVIFVSAMIKPIYKMLK</sequence>
<reference evidence="1" key="1">
    <citation type="journal article" date="2014" name="Front. Microbiol.">
        <title>High frequency of phylogenetically diverse reductive dehalogenase-homologous genes in deep subseafloor sedimentary metagenomes.</title>
        <authorList>
            <person name="Kawai M."/>
            <person name="Futagami T."/>
            <person name="Toyoda A."/>
            <person name="Takaki Y."/>
            <person name="Nishi S."/>
            <person name="Hori S."/>
            <person name="Arai W."/>
            <person name="Tsubouchi T."/>
            <person name="Morono Y."/>
            <person name="Uchiyama I."/>
            <person name="Ito T."/>
            <person name="Fujiyama A."/>
            <person name="Inagaki F."/>
            <person name="Takami H."/>
        </authorList>
    </citation>
    <scope>NUCLEOTIDE SEQUENCE</scope>
    <source>
        <strain evidence="1">Expedition CK06-06</strain>
    </source>
</reference>
<name>X0VS72_9ZZZZ</name>
<proteinExistence type="predicted"/>
<feature type="non-terminal residue" evidence="1">
    <location>
        <position position="1"/>
    </location>
</feature>
<evidence type="ECO:0000313" key="1">
    <source>
        <dbReference type="EMBL" id="GAG03401.1"/>
    </source>
</evidence>
<dbReference type="AlphaFoldDB" id="X0VS72"/>
<protein>
    <submittedName>
        <fullName evidence="1">Uncharacterized protein</fullName>
    </submittedName>
</protein>
<organism evidence="1">
    <name type="scientific">marine sediment metagenome</name>
    <dbReference type="NCBI Taxonomy" id="412755"/>
    <lineage>
        <taxon>unclassified sequences</taxon>
        <taxon>metagenomes</taxon>
        <taxon>ecological metagenomes</taxon>
    </lineage>
</organism>
<gene>
    <name evidence="1" type="ORF">S01H1_38231</name>
</gene>